<keyword evidence="1" id="KW-0862">Zinc</keyword>
<dbReference type="PROSITE" id="PS50966">
    <property type="entry name" value="ZF_SWIM"/>
    <property type="match status" value="1"/>
</dbReference>
<evidence type="ECO:0000259" key="2">
    <source>
        <dbReference type="PROSITE" id="PS50966"/>
    </source>
</evidence>
<dbReference type="EMBL" id="JBCLYO010000008">
    <property type="protein sequence ID" value="KAL0086210.1"/>
    <property type="molecule type" value="Genomic_DNA"/>
</dbReference>
<protein>
    <recommendedName>
        <fullName evidence="2">SWIM-type domain-containing protein</fullName>
    </recommendedName>
</protein>
<gene>
    <name evidence="3" type="ORF">J3Q64DRAFT_1833955</name>
</gene>
<comment type="caution">
    <text evidence="3">The sequence shown here is derived from an EMBL/GenBank/DDBJ whole genome shotgun (WGS) entry which is preliminary data.</text>
</comment>
<evidence type="ECO:0000256" key="1">
    <source>
        <dbReference type="PROSITE-ProRule" id="PRU00325"/>
    </source>
</evidence>
<keyword evidence="1" id="KW-0479">Metal-binding</keyword>
<sequence length="346" mass="39811">MTDDTVCIKYSWQHPNHDPFKIEEISLSRLPDELKQWFLENLEEWCIDSTHKTSKSFNTVAGKGSEDCFLFTIVMQNPITNKGLSVCFFITDHEYTSTLNQWLTWVKNTFTLKVKRIMIDCSPIEIGAIEEVFAHNSVHAVLSNMMHATTSNVVAKKRIMMQSMEIESYHNQLKTFYFGRLISLRVDRLIYLLAKVLTLDYRQESDSDTAMEMVEKLSDTAFTCRSFTIDLIIYNIELQNDFLQNCTCPDTSKLCKHIFLINCMLDIPYSLRQNLSSSSSAVHVSNTDTKAVVDTSLLSDEIEADIMNKIAEYKEIPEDMSQFLDTLKFAYNKLKKHGSPSQSHPP</sequence>
<keyword evidence="4" id="KW-1185">Reference proteome</keyword>
<dbReference type="InterPro" id="IPR007527">
    <property type="entry name" value="Znf_SWIM"/>
</dbReference>
<evidence type="ECO:0000313" key="4">
    <source>
        <dbReference type="Proteomes" id="UP001448207"/>
    </source>
</evidence>
<organism evidence="3 4">
    <name type="scientific">Phycomyces blakesleeanus</name>
    <dbReference type="NCBI Taxonomy" id="4837"/>
    <lineage>
        <taxon>Eukaryota</taxon>
        <taxon>Fungi</taxon>
        <taxon>Fungi incertae sedis</taxon>
        <taxon>Mucoromycota</taxon>
        <taxon>Mucoromycotina</taxon>
        <taxon>Mucoromycetes</taxon>
        <taxon>Mucorales</taxon>
        <taxon>Phycomycetaceae</taxon>
        <taxon>Phycomyces</taxon>
    </lineage>
</organism>
<feature type="domain" description="SWIM-type" evidence="2">
    <location>
        <begin position="234"/>
        <end position="266"/>
    </location>
</feature>
<keyword evidence="1" id="KW-0863">Zinc-finger</keyword>
<reference evidence="3 4" key="1">
    <citation type="submission" date="2024-04" db="EMBL/GenBank/DDBJ databases">
        <title>Symmetric and asymmetric DNA N6-adenine methylation regulates different biological responses in Mucorales.</title>
        <authorList>
            <consortium name="Lawrence Berkeley National Laboratory"/>
            <person name="Lax C."/>
            <person name="Mondo S.J."/>
            <person name="Osorio-Concepcion M."/>
            <person name="Muszewska A."/>
            <person name="Corrochano-Luque M."/>
            <person name="Gutierrez G."/>
            <person name="Riley R."/>
            <person name="Lipzen A."/>
            <person name="Guo J."/>
            <person name="Hundley H."/>
            <person name="Amirebrahimi M."/>
            <person name="Ng V."/>
            <person name="Lorenzo-Gutierrez D."/>
            <person name="Binder U."/>
            <person name="Yang J."/>
            <person name="Song Y."/>
            <person name="Canovas D."/>
            <person name="Navarro E."/>
            <person name="Freitag M."/>
            <person name="Gabaldon T."/>
            <person name="Grigoriev I.V."/>
            <person name="Corrochano L.M."/>
            <person name="Nicolas F.E."/>
            <person name="Garre V."/>
        </authorList>
    </citation>
    <scope>NUCLEOTIDE SEQUENCE [LARGE SCALE GENOMIC DNA]</scope>
    <source>
        <strain evidence="3 4">L51</strain>
    </source>
</reference>
<proteinExistence type="predicted"/>
<name>A0ABR3B0T4_PHYBL</name>
<evidence type="ECO:0000313" key="3">
    <source>
        <dbReference type="EMBL" id="KAL0086210.1"/>
    </source>
</evidence>
<accession>A0ABR3B0T4</accession>
<dbReference type="Proteomes" id="UP001448207">
    <property type="component" value="Unassembled WGS sequence"/>
</dbReference>